<organism evidence="12 13">
    <name type="scientific">Rickenella mellea</name>
    <dbReference type="NCBI Taxonomy" id="50990"/>
    <lineage>
        <taxon>Eukaryota</taxon>
        <taxon>Fungi</taxon>
        <taxon>Dikarya</taxon>
        <taxon>Basidiomycota</taxon>
        <taxon>Agaricomycotina</taxon>
        <taxon>Agaricomycetes</taxon>
        <taxon>Hymenochaetales</taxon>
        <taxon>Rickenellaceae</taxon>
        <taxon>Rickenella</taxon>
    </lineage>
</organism>
<dbReference type="GO" id="GO:0006888">
    <property type="term" value="P:endoplasmic reticulum to Golgi vesicle-mediated transport"/>
    <property type="evidence" value="ECO:0007669"/>
    <property type="project" value="TreeGrafter"/>
</dbReference>
<dbReference type="SUPFAM" id="SSF48452">
    <property type="entry name" value="TPR-like"/>
    <property type="match status" value="1"/>
</dbReference>
<keyword evidence="13" id="KW-1185">Reference proteome</keyword>
<dbReference type="OrthoDB" id="310217at2759"/>
<evidence type="ECO:0000256" key="4">
    <source>
        <dbReference type="ARBA" id="ARBA00022448"/>
    </source>
</evidence>
<evidence type="ECO:0000313" key="13">
    <source>
        <dbReference type="Proteomes" id="UP000294933"/>
    </source>
</evidence>
<keyword evidence="4 11" id="KW-0813">Transport</keyword>
<evidence type="ECO:0000256" key="9">
    <source>
        <dbReference type="ARBA" id="ARBA00023136"/>
    </source>
</evidence>
<dbReference type="AlphaFoldDB" id="A0A4Y7Q2D8"/>
<dbReference type="Proteomes" id="UP000294933">
    <property type="component" value="Unassembled WGS sequence"/>
</dbReference>
<dbReference type="GO" id="GO:0006891">
    <property type="term" value="P:intra-Golgi vesicle-mediated transport"/>
    <property type="evidence" value="ECO:0007669"/>
    <property type="project" value="TreeGrafter"/>
</dbReference>
<comment type="similarity">
    <text evidence="3 11">Belongs to the COPE family.</text>
</comment>
<keyword evidence="5 11" id="KW-0963">Cytoplasm</keyword>
<dbReference type="InterPro" id="IPR006822">
    <property type="entry name" value="Coatomer_esu"/>
</dbReference>
<keyword evidence="8 11" id="KW-0333">Golgi apparatus</keyword>
<dbReference type="GO" id="GO:0005198">
    <property type="term" value="F:structural molecule activity"/>
    <property type="evidence" value="ECO:0007669"/>
    <property type="project" value="UniProtKB-UniRule"/>
</dbReference>
<dbReference type="InterPro" id="IPR011990">
    <property type="entry name" value="TPR-like_helical_dom_sf"/>
</dbReference>
<dbReference type="GO" id="GO:0015031">
    <property type="term" value="P:protein transport"/>
    <property type="evidence" value="ECO:0007669"/>
    <property type="project" value="UniProtKB-UniRule"/>
</dbReference>
<reference evidence="12 13" key="1">
    <citation type="submission" date="2018-06" db="EMBL/GenBank/DDBJ databases">
        <title>A transcriptomic atlas of mushroom development highlights an independent origin of complex multicellularity.</title>
        <authorList>
            <consortium name="DOE Joint Genome Institute"/>
            <person name="Krizsan K."/>
            <person name="Almasi E."/>
            <person name="Merenyi Z."/>
            <person name="Sahu N."/>
            <person name="Viragh M."/>
            <person name="Koszo T."/>
            <person name="Mondo S."/>
            <person name="Kiss B."/>
            <person name="Balint B."/>
            <person name="Kues U."/>
            <person name="Barry K."/>
            <person name="Hegedus J.C."/>
            <person name="Henrissat B."/>
            <person name="Johnson J."/>
            <person name="Lipzen A."/>
            <person name="Ohm R."/>
            <person name="Nagy I."/>
            <person name="Pangilinan J."/>
            <person name="Yan J."/>
            <person name="Xiong Y."/>
            <person name="Grigoriev I.V."/>
            <person name="Hibbett D.S."/>
            <person name="Nagy L.G."/>
        </authorList>
    </citation>
    <scope>NUCLEOTIDE SEQUENCE [LARGE SCALE GENOMIC DNA]</scope>
    <source>
        <strain evidence="12 13">SZMC22713</strain>
    </source>
</reference>
<accession>A0A4Y7Q2D8</accession>
<evidence type="ECO:0000256" key="6">
    <source>
        <dbReference type="ARBA" id="ARBA00022892"/>
    </source>
</evidence>
<evidence type="ECO:0000256" key="10">
    <source>
        <dbReference type="ARBA" id="ARBA00023329"/>
    </source>
</evidence>
<dbReference type="Gene3D" id="1.25.40.10">
    <property type="entry name" value="Tetratricopeptide repeat domain"/>
    <property type="match status" value="1"/>
</dbReference>
<keyword evidence="6 11" id="KW-0931">ER-Golgi transport</keyword>
<comment type="function">
    <text evidence="11">The coatomer is a cytosolic protein complex that binds to dilysine motifs and reversibly associates with Golgi non-clathrin-coated vesicles, which further mediate biosynthetic protein transport from the ER, via the Golgi up to the trans Golgi network. The coatomer complex is required for budding from Golgi membranes, and is essential for the retrograde Golgi-to-ER transport of dilysine-tagged proteins.</text>
</comment>
<evidence type="ECO:0000256" key="1">
    <source>
        <dbReference type="ARBA" id="ARBA00004255"/>
    </source>
</evidence>
<dbReference type="GO" id="GO:0000139">
    <property type="term" value="C:Golgi membrane"/>
    <property type="evidence" value="ECO:0007669"/>
    <property type="project" value="UniProtKB-SubCell"/>
</dbReference>
<keyword evidence="10 11" id="KW-0968">Cytoplasmic vesicle</keyword>
<sequence>MEPSDLYHVRQQFTLGAYRSVANATLPEPSSQDYLPLQLYKARALIALGEPQHVEEFIPEESETLPLKAARSLAKYVAATPERKDSALEELRDLCVEIEGEEVSEGDRGEVRVLAGTAFAREGEVEEALETLGAGSSHENLEATALIVQIYLFIDRTDAAKKEYERALKWAEDDLLLQLIEASIGLVTGGEGYSNAFSFYSEQLGNPSLTSPHLLTARGVTRLLRGEVPEAKSDLEEALKSEENAETFCASIVAAGLGTGKKADADQLFSHLSEKFPTHPMVLDIAQKSKAFDELVSKFEVPPPAVTASA</sequence>
<evidence type="ECO:0000256" key="3">
    <source>
        <dbReference type="ARBA" id="ARBA00008827"/>
    </source>
</evidence>
<gene>
    <name evidence="12" type="ORF">BD410DRAFT_771159</name>
</gene>
<evidence type="ECO:0000256" key="2">
    <source>
        <dbReference type="ARBA" id="ARBA00004347"/>
    </source>
</evidence>
<evidence type="ECO:0000256" key="5">
    <source>
        <dbReference type="ARBA" id="ARBA00022490"/>
    </source>
</evidence>
<dbReference type="EMBL" id="ML170178">
    <property type="protein sequence ID" value="TDL21817.1"/>
    <property type="molecule type" value="Genomic_DNA"/>
</dbReference>
<dbReference type="STRING" id="50990.A0A4Y7Q2D8"/>
<keyword evidence="7 11" id="KW-0653">Protein transport</keyword>
<dbReference type="GO" id="GO:0030126">
    <property type="term" value="C:COPI vesicle coat"/>
    <property type="evidence" value="ECO:0007669"/>
    <property type="project" value="TreeGrafter"/>
</dbReference>
<name>A0A4Y7Q2D8_9AGAM</name>
<proteinExistence type="inferred from homology"/>
<evidence type="ECO:0000256" key="7">
    <source>
        <dbReference type="ARBA" id="ARBA00022927"/>
    </source>
</evidence>
<dbReference type="PIRSF" id="PIRSF016478">
    <property type="entry name" value="Coatomer_esu"/>
    <property type="match status" value="1"/>
</dbReference>
<keyword evidence="9 11" id="KW-0472">Membrane</keyword>
<protein>
    <recommendedName>
        <fullName evidence="11">Coatomer subunit epsilon</fullName>
    </recommendedName>
</protein>
<evidence type="ECO:0000313" key="12">
    <source>
        <dbReference type="EMBL" id="TDL21817.1"/>
    </source>
</evidence>
<comment type="subcellular location">
    <subcellularLocation>
        <location evidence="2">Cytoplasmic vesicle</location>
        <location evidence="2">COPI-coated vesicle membrane</location>
        <topology evidence="2">Peripheral membrane protein</topology>
        <orientation evidence="2">Cytoplasmic side</orientation>
    </subcellularLocation>
    <subcellularLocation>
        <location evidence="1">Golgi apparatus membrane</location>
        <topology evidence="1">Peripheral membrane protein</topology>
        <orientation evidence="1">Cytoplasmic side</orientation>
    </subcellularLocation>
</comment>
<dbReference type="Pfam" id="PF04733">
    <property type="entry name" value="Coatomer_E"/>
    <property type="match status" value="1"/>
</dbReference>
<dbReference type="GO" id="GO:0006890">
    <property type="term" value="P:retrograde vesicle-mediated transport, Golgi to endoplasmic reticulum"/>
    <property type="evidence" value="ECO:0007669"/>
    <property type="project" value="UniProtKB-UniRule"/>
</dbReference>
<evidence type="ECO:0000256" key="8">
    <source>
        <dbReference type="ARBA" id="ARBA00023034"/>
    </source>
</evidence>
<dbReference type="PANTHER" id="PTHR10805">
    <property type="entry name" value="COATOMER SUBUNIT EPSILON"/>
    <property type="match status" value="1"/>
</dbReference>
<evidence type="ECO:0000256" key="11">
    <source>
        <dbReference type="PIRNR" id="PIRNR016478"/>
    </source>
</evidence>
<dbReference type="VEuPathDB" id="FungiDB:BD410DRAFT_771159"/>
<dbReference type="PANTHER" id="PTHR10805:SF0">
    <property type="entry name" value="COATOMER SUBUNIT EPSILON"/>
    <property type="match status" value="1"/>
</dbReference>